<accession>A0A6J2TWD0</accession>
<dbReference type="OrthoDB" id="8181742at2759"/>
<organism evidence="1 2">
    <name type="scientific">Drosophila lebanonensis</name>
    <name type="common">Fruit fly</name>
    <name type="synonym">Scaptodrosophila lebanonensis</name>
    <dbReference type="NCBI Taxonomy" id="7225"/>
    <lineage>
        <taxon>Eukaryota</taxon>
        <taxon>Metazoa</taxon>
        <taxon>Ecdysozoa</taxon>
        <taxon>Arthropoda</taxon>
        <taxon>Hexapoda</taxon>
        <taxon>Insecta</taxon>
        <taxon>Pterygota</taxon>
        <taxon>Neoptera</taxon>
        <taxon>Endopterygota</taxon>
        <taxon>Diptera</taxon>
        <taxon>Brachycera</taxon>
        <taxon>Muscomorpha</taxon>
        <taxon>Ephydroidea</taxon>
        <taxon>Drosophilidae</taxon>
        <taxon>Scaptodrosophila</taxon>
    </lineage>
</organism>
<dbReference type="GeneID" id="115628472"/>
<dbReference type="RefSeq" id="XP_030380454.1">
    <property type="nucleotide sequence ID" value="XM_030524594.1"/>
</dbReference>
<keyword evidence="1" id="KW-1185">Reference proteome</keyword>
<gene>
    <name evidence="2" type="primary">LOC115628472</name>
</gene>
<reference evidence="2" key="1">
    <citation type="submission" date="2025-08" db="UniProtKB">
        <authorList>
            <consortium name="RefSeq"/>
        </authorList>
    </citation>
    <scope>IDENTIFICATION</scope>
    <source>
        <strain evidence="2">11010-0011.00</strain>
        <tissue evidence="2">Whole body</tissue>
    </source>
</reference>
<protein>
    <submittedName>
        <fullName evidence="2">Uncharacterized protein LOC115628472</fullName>
    </submittedName>
</protein>
<evidence type="ECO:0000313" key="1">
    <source>
        <dbReference type="Proteomes" id="UP000504634"/>
    </source>
</evidence>
<sequence>MAPIVAPEVDMLTVSKSSVNQRKAILGFAPRIGLSFVDYGDLDRIDSFYLESQKYRDYYRDPYNKLHKPDRFRLHQGKCGIKLDDSVQMLLKPINWVTERQPVVFPTNYTSDMDLDRGVELFGCYDKNSCIRFKR</sequence>
<dbReference type="AlphaFoldDB" id="A0A6J2TWD0"/>
<evidence type="ECO:0000313" key="2">
    <source>
        <dbReference type="RefSeq" id="XP_030380454.1"/>
    </source>
</evidence>
<proteinExistence type="predicted"/>
<dbReference type="Proteomes" id="UP000504634">
    <property type="component" value="Unplaced"/>
</dbReference>
<name>A0A6J2TWD0_DROLE</name>